<dbReference type="SMART" id="SM00558">
    <property type="entry name" value="JmjC"/>
    <property type="match status" value="1"/>
</dbReference>
<dbReference type="InterPro" id="IPR014710">
    <property type="entry name" value="RmlC-like_jellyroll"/>
</dbReference>
<accession>A0A2T5U9F8</accession>
<feature type="domain" description="JmjC" evidence="1">
    <location>
        <begin position="128"/>
        <end position="281"/>
    </location>
</feature>
<evidence type="ECO:0000313" key="2">
    <source>
        <dbReference type="EMBL" id="PTW48098.1"/>
    </source>
</evidence>
<dbReference type="InterPro" id="IPR041667">
    <property type="entry name" value="Cupin_8"/>
</dbReference>
<dbReference type="Gene3D" id="2.60.120.10">
    <property type="entry name" value="Jelly Rolls"/>
    <property type="match status" value="1"/>
</dbReference>
<protein>
    <recommendedName>
        <fullName evidence="1">JmjC domain-containing protein</fullName>
    </recommendedName>
</protein>
<dbReference type="SUPFAM" id="SSF51197">
    <property type="entry name" value="Clavaminate synthase-like"/>
    <property type="match status" value="1"/>
</dbReference>
<dbReference type="PANTHER" id="PTHR12461:SF105">
    <property type="entry name" value="HYPOXIA-INDUCIBLE FACTOR 1-ALPHA INHIBITOR"/>
    <property type="match status" value="1"/>
</dbReference>
<dbReference type="Proteomes" id="UP000244013">
    <property type="component" value="Unassembled WGS sequence"/>
</dbReference>
<dbReference type="PROSITE" id="PS51184">
    <property type="entry name" value="JMJC"/>
    <property type="match status" value="1"/>
</dbReference>
<evidence type="ECO:0000313" key="3">
    <source>
        <dbReference type="Proteomes" id="UP000244013"/>
    </source>
</evidence>
<organism evidence="2 3">
    <name type="scientific">Sphingomonas faeni</name>
    <dbReference type="NCBI Taxonomy" id="185950"/>
    <lineage>
        <taxon>Bacteria</taxon>
        <taxon>Pseudomonadati</taxon>
        <taxon>Pseudomonadota</taxon>
        <taxon>Alphaproteobacteria</taxon>
        <taxon>Sphingomonadales</taxon>
        <taxon>Sphingomonadaceae</taxon>
        <taxon>Sphingomonas</taxon>
    </lineage>
</organism>
<evidence type="ECO:0000259" key="1">
    <source>
        <dbReference type="PROSITE" id="PS51184"/>
    </source>
</evidence>
<dbReference type="AlphaFoldDB" id="A0A2T5U9F8"/>
<dbReference type="EMBL" id="QAYE01000002">
    <property type="protein sequence ID" value="PTW48098.1"/>
    <property type="molecule type" value="Genomic_DNA"/>
</dbReference>
<comment type="caution">
    <text evidence="2">The sequence shown here is derived from an EMBL/GenBank/DDBJ whole genome shotgun (WGS) entry which is preliminary data.</text>
</comment>
<dbReference type="PANTHER" id="PTHR12461">
    <property type="entry name" value="HYPOXIA-INDUCIBLE FACTOR 1 ALPHA INHIBITOR-RELATED"/>
    <property type="match status" value="1"/>
</dbReference>
<sequence>MIPVAGITRRTRVIEGTSAISVPIADLIADGVPVILRGIASHLPLVAVGREGAEPAMTWLKQFDGGRPVTAYVGDPAIGGRFGYSDDCTALNFKRESGSLSGYLDQLLAGLDDPEAPAIYIGSTDIDLYLPGLRAQAALPFEDPQLVENPPLVSIWIGNRTTASTHYDMSNNLACCIVGRRRFTLFPPEQVANLYPGPLEPTPAGQVVSMVDLRAPDLDRHPRFAEALAHAEIAELEPGDVLLYPALWWHNVEALDPFNVMINYWWNAVPRFMDTPMNTLLHGLLSLRDRPDHEKQAWRAMFDHYVFGPADQAREHLPEHAQGELAPLDAMSARRLRAKILQRINR</sequence>
<proteinExistence type="predicted"/>
<reference evidence="2 3" key="1">
    <citation type="submission" date="2018-04" db="EMBL/GenBank/DDBJ databases">
        <title>Genomic Encyclopedia of Type Strains, Phase III (KMG-III): the genomes of soil and plant-associated and newly described type strains.</title>
        <authorList>
            <person name="Whitman W."/>
        </authorList>
    </citation>
    <scope>NUCLEOTIDE SEQUENCE [LARGE SCALE GENOMIC DNA]</scope>
    <source>
        <strain evidence="2 3">MA-olki</strain>
    </source>
</reference>
<gene>
    <name evidence="2" type="ORF">C8J25_102187</name>
</gene>
<dbReference type="InterPro" id="IPR003347">
    <property type="entry name" value="JmjC_dom"/>
</dbReference>
<name>A0A2T5U9F8_9SPHN</name>
<dbReference type="Pfam" id="PF13621">
    <property type="entry name" value="Cupin_8"/>
    <property type="match status" value="1"/>
</dbReference>